<sequence length="396" mass="44035">MSLLLDLIRQLLEYLGIPGDQLDQLWENYANRLTILRALESPIFPVLLRGINLPGWERREYGWTRSIVRMIGTVLPLEPCPRPHFQCVLDLNVHNYKENTAVCKPGVPSLADVPWVSEEDRLSYTTFRHDLLANKPKYINLEKTCDKTPGLVPMILPSNGKAYHGALSPGNNTSQKIAALEDELMQLRAQIAAIVAMQDTKSLQSCSETMCSFGSPITALPPPSLTSTPVPAQQLPSAAPIPPPPPPLPVPSIKPDPGKSARDLIKQRKEAHKRNVGQMVTVEKDSGDMLPSMMDVLKGMNTIRLRAVERSPGGTPLTQKGKKRRSLNDPASIIAHALKQKFAHRHNDDSFDKENKSQEEFAFSSPETPQFGRHLLKPVGRRPQKKQVLMASQQTN</sequence>
<evidence type="ECO:0000256" key="5">
    <source>
        <dbReference type="SAM" id="Coils"/>
    </source>
</evidence>
<protein>
    <recommendedName>
        <fullName evidence="4">Mitochondrial fission regulator</fullName>
    </recommendedName>
</protein>
<evidence type="ECO:0000256" key="3">
    <source>
        <dbReference type="ARBA" id="ARBA00023128"/>
    </source>
</evidence>
<feature type="coiled-coil region" evidence="5">
    <location>
        <begin position="170"/>
        <end position="197"/>
    </location>
</feature>
<reference evidence="7" key="1">
    <citation type="submission" date="2022-03" db="EMBL/GenBank/DDBJ databases">
        <authorList>
            <person name="Alioto T."/>
            <person name="Alioto T."/>
            <person name="Gomez Garrido J."/>
        </authorList>
    </citation>
    <scope>NUCLEOTIDE SEQUENCE</scope>
</reference>
<comment type="similarity">
    <text evidence="2 4">Belongs to the MTFR1 family.</text>
</comment>
<feature type="compositionally biased region" description="Basic residues" evidence="6">
    <location>
        <begin position="374"/>
        <end position="385"/>
    </location>
</feature>
<dbReference type="GO" id="GO:0009060">
    <property type="term" value="P:aerobic respiration"/>
    <property type="evidence" value="ECO:0007669"/>
    <property type="project" value="UniProtKB-UniRule"/>
</dbReference>
<dbReference type="AlphaFoldDB" id="A0AAD1RDV2"/>
<evidence type="ECO:0000313" key="7">
    <source>
        <dbReference type="EMBL" id="CAH2250401.1"/>
    </source>
</evidence>
<dbReference type="InterPro" id="IPR007972">
    <property type="entry name" value="Mtfr1"/>
</dbReference>
<keyword evidence="8" id="KW-1185">Reference proteome</keyword>
<dbReference type="GO" id="GO:0005739">
    <property type="term" value="C:mitochondrion"/>
    <property type="evidence" value="ECO:0007669"/>
    <property type="project" value="UniProtKB-SubCell"/>
</dbReference>
<feature type="region of interest" description="Disordered" evidence="6">
    <location>
        <begin position="343"/>
        <end position="396"/>
    </location>
</feature>
<dbReference type="Proteomes" id="UP001295444">
    <property type="component" value="Chromosome 02"/>
</dbReference>
<evidence type="ECO:0000256" key="4">
    <source>
        <dbReference type="RuleBase" id="RU369053"/>
    </source>
</evidence>
<keyword evidence="3 4" id="KW-0496">Mitochondrion</keyword>
<evidence type="ECO:0000256" key="1">
    <source>
        <dbReference type="ARBA" id="ARBA00004173"/>
    </source>
</evidence>
<feature type="compositionally biased region" description="Pro residues" evidence="6">
    <location>
        <begin position="239"/>
        <end position="254"/>
    </location>
</feature>
<gene>
    <name evidence="7" type="ORF">PECUL_23A046576</name>
</gene>
<feature type="region of interest" description="Disordered" evidence="6">
    <location>
        <begin position="309"/>
        <end position="328"/>
    </location>
</feature>
<dbReference type="EMBL" id="OW240913">
    <property type="protein sequence ID" value="CAH2250401.1"/>
    <property type="molecule type" value="Genomic_DNA"/>
</dbReference>
<comment type="subcellular location">
    <subcellularLocation>
        <location evidence="1 4">Mitochondrion</location>
    </subcellularLocation>
</comment>
<keyword evidence="5" id="KW-0175">Coiled coil</keyword>
<dbReference type="GO" id="GO:0000266">
    <property type="term" value="P:mitochondrial fission"/>
    <property type="evidence" value="ECO:0007669"/>
    <property type="project" value="UniProtKB-UniRule"/>
</dbReference>
<dbReference type="PANTHER" id="PTHR14215">
    <property type="entry name" value="PROTEIN OF UNKNOWN FUNCTION DUF729"/>
    <property type="match status" value="1"/>
</dbReference>
<dbReference type="Pfam" id="PF05308">
    <property type="entry name" value="Mito_fiss_reg"/>
    <property type="match status" value="1"/>
</dbReference>
<dbReference type="PANTHER" id="PTHR14215:SF2">
    <property type="entry name" value="MITOCHONDRIAL FISSION REGULATOR 2"/>
    <property type="match status" value="1"/>
</dbReference>
<evidence type="ECO:0000256" key="6">
    <source>
        <dbReference type="SAM" id="MobiDB-lite"/>
    </source>
</evidence>
<feature type="region of interest" description="Disordered" evidence="6">
    <location>
        <begin position="222"/>
        <end position="260"/>
    </location>
</feature>
<comment type="function">
    <text evidence="4">Plays a role in mitochondrial aerobic respiration. Regulates mitochondrial organization and fission.</text>
</comment>
<name>A0AAD1RDV2_PELCU</name>
<feature type="compositionally biased region" description="Low complexity" evidence="6">
    <location>
        <begin position="225"/>
        <end position="238"/>
    </location>
</feature>
<organism evidence="7 8">
    <name type="scientific">Pelobates cultripes</name>
    <name type="common">Western spadefoot toad</name>
    <dbReference type="NCBI Taxonomy" id="61616"/>
    <lineage>
        <taxon>Eukaryota</taxon>
        <taxon>Metazoa</taxon>
        <taxon>Chordata</taxon>
        <taxon>Craniata</taxon>
        <taxon>Vertebrata</taxon>
        <taxon>Euteleostomi</taxon>
        <taxon>Amphibia</taxon>
        <taxon>Batrachia</taxon>
        <taxon>Anura</taxon>
        <taxon>Pelobatoidea</taxon>
        <taxon>Pelobatidae</taxon>
        <taxon>Pelobates</taxon>
    </lineage>
</organism>
<evidence type="ECO:0000256" key="2">
    <source>
        <dbReference type="ARBA" id="ARBA00005807"/>
    </source>
</evidence>
<accession>A0AAD1RDV2</accession>
<proteinExistence type="inferred from homology"/>
<feature type="compositionally biased region" description="Basic and acidic residues" evidence="6">
    <location>
        <begin position="345"/>
        <end position="359"/>
    </location>
</feature>
<evidence type="ECO:0000313" key="8">
    <source>
        <dbReference type="Proteomes" id="UP001295444"/>
    </source>
</evidence>